<dbReference type="HAMAP" id="MF_01216">
    <property type="entry name" value="Azoreductase_type1"/>
    <property type="match status" value="1"/>
</dbReference>
<dbReference type="OrthoDB" id="9787136at2"/>
<dbReference type="eggNOG" id="COG1182">
    <property type="taxonomic scope" value="Bacteria"/>
</dbReference>
<keyword evidence="4 6" id="KW-0520">NAD</keyword>
<evidence type="ECO:0000256" key="6">
    <source>
        <dbReference type="HAMAP-Rule" id="MF_01216"/>
    </source>
</evidence>
<keyword evidence="3 6" id="KW-0560">Oxidoreductase</keyword>
<dbReference type="GO" id="GO:0009055">
    <property type="term" value="F:electron transfer activity"/>
    <property type="evidence" value="ECO:0007669"/>
    <property type="project" value="UniProtKB-UniRule"/>
</dbReference>
<protein>
    <recommendedName>
        <fullName evidence="6">FMN dependent NADH:quinone oxidoreductase</fullName>
        <ecNumber evidence="6">1.6.5.-</ecNumber>
    </recommendedName>
    <alternativeName>
        <fullName evidence="6">Azo-dye reductase</fullName>
    </alternativeName>
    <alternativeName>
        <fullName evidence="6">FMN-dependent NADH-azo compound oxidoreductase</fullName>
    </alternativeName>
    <alternativeName>
        <fullName evidence="6">FMN-dependent NADH-azoreductase</fullName>
        <ecNumber evidence="6">1.7.1.17</ecNumber>
    </alternativeName>
</protein>
<dbReference type="PATRIC" id="fig|1318628.3.peg.2883"/>
<dbReference type="PANTHER" id="PTHR43741:SF2">
    <property type="entry name" value="FMN-DEPENDENT NADH:QUINONE OXIDOREDUCTASE"/>
    <property type="match status" value="1"/>
</dbReference>
<comment type="function">
    <text evidence="6">Quinone reductase that provides resistance to thiol-specific stress caused by electrophilic quinones.</text>
</comment>
<evidence type="ECO:0000256" key="3">
    <source>
        <dbReference type="ARBA" id="ARBA00023002"/>
    </source>
</evidence>
<proteinExistence type="inferred from homology"/>
<dbReference type="PANTHER" id="PTHR43741">
    <property type="entry name" value="FMN-DEPENDENT NADH-AZOREDUCTASE 1"/>
    <property type="match status" value="1"/>
</dbReference>
<name>R8AY19_9GAMM</name>
<comment type="subunit">
    <text evidence="6">Homodimer.</text>
</comment>
<dbReference type="InterPro" id="IPR003680">
    <property type="entry name" value="Flavodoxin_fold"/>
</dbReference>
<dbReference type="InterPro" id="IPR050104">
    <property type="entry name" value="FMN-dep_NADH:Q_OxRdtase_AzoR1"/>
</dbReference>
<comment type="catalytic activity">
    <reaction evidence="6">
        <text>2 a quinone + NADH + H(+) = 2 a 1,4-benzosemiquinone + NAD(+)</text>
        <dbReference type="Rhea" id="RHEA:65952"/>
        <dbReference type="ChEBI" id="CHEBI:15378"/>
        <dbReference type="ChEBI" id="CHEBI:57540"/>
        <dbReference type="ChEBI" id="CHEBI:57945"/>
        <dbReference type="ChEBI" id="CHEBI:132124"/>
        <dbReference type="ChEBI" id="CHEBI:134225"/>
    </reaction>
</comment>
<evidence type="ECO:0000256" key="2">
    <source>
        <dbReference type="ARBA" id="ARBA00022643"/>
    </source>
</evidence>
<organism evidence="8 9">
    <name type="scientific">Marinobacter lipolyticus SM19</name>
    <dbReference type="NCBI Taxonomy" id="1318628"/>
    <lineage>
        <taxon>Bacteria</taxon>
        <taxon>Pseudomonadati</taxon>
        <taxon>Pseudomonadota</taxon>
        <taxon>Gammaproteobacteria</taxon>
        <taxon>Pseudomonadales</taxon>
        <taxon>Marinobacteraceae</taxon>
        <taxon>Marinobacter</taxon>
    </lineage>
</organism>
<dbReference type="AlphaFoldDB" id="R8AY19"/>
<feature type="binding site" evidence="6">
    <location>
        <begin position="140"/>
        <end position="143"/>
    </location>
    <ligand>
        <name>FMN</name>
        <dbReference type="ChEBI" id="CHEBI:58210"/>
    </ligand>
</feature>
<dbReference type="InterPro" id="IPR023048">
    <property type="entry name" value="NADH:quinone_OxRdtase_FMN_depd"/>
</dbReference>
<evidence type="ECO:0000256" key="1">
    <source>
        <dbReference type="ARBA" id="ARBA00022630"/>
    </source>
</evidence>
<sequence length="199" mass="21985">MTTLLKIQSSLFEDAGQSSVLAQQFVERWQAQHEDARVISRDLATENIPHLDQTRLGALMTSEAERTPEQHEMVAFADKQIAEVQEADVLVLGIPMYNFSIPSVLKAWMDYVARAGVTFQYTAQGPEGLLKGKKAYVFITRGGFYGDDHAQTALVRQYLGFVGITDVEIIHAEGLNIGDETRDKSLAAANDRIAELLAA</sequence>
<dbReference type="InterPro" id="IPR029039">
    <property type="entry name" value="Flavoprotein-like_sf"/>
</dbReference>
<evidence type="ECO:0000313" key="8">
    <source>
        <dbReference type="EMBL" id="EON91228.1"/>
    </source>
</evidence>
<reference evidence="8 9" key="1">
    <citation type="journal article" date="2013" name="Genome Announc.">
        <title>Draft Genome Sequence of the Moderately Halophilic Bacterium Marinobacter lipolyticus Strain SM19.</title>
        <authorList>
            <person name="Papke R.T."/>
            <person name="de la Haba R.R."/>
            <person name="Infante-Dominguez C."/>
            <person name="Perez D."/>
            <person name="Sanchez-Porro C."/>
            <person name="Lapierre P."/>
            <person name="Ventosa A."/>
        </authorList>
    </citation>
    <scope>NUCLEOTIDE SEQUENCE [LARGE SCALE GENOMIC DNA]</scope>
    <source>
        <strain evidence="8 9">SM19</strain>
    </source>
</reference>
<comment type="function">
    <text evidence="6">Also exhibits azoreductase activity. Catalyzes the reductive cleavage of the azo bond in aromatic azo compounds to the corresponding amines.</text>
</comment>
<comment type="cofactor">
    <cofactor evidence="6">
        <name>FMN</name>
        <dbReference type="ChEBI" id="CHEBI:58210"/>
    </cofactor>
    <text evidence="6">Binds 1 FMN per subunit.</text>
</comment>
<comment type="similarity">
    <text evidence="6">Belongs to the azoreductase type 1 family.</text>
</comment>
<dbReference type="HOGENOM" id="CLU_088964_0_0_6"/>
<dbReference type="STRING" id="1318628.MARLIPOL_14435"/>
<dbReference type="GO" id="GO:0010181">
    <property type="term" value="F:FMN binding"/>
    <property type="evidence" value="ECO:0007669"/>
    <property type="project" value="UniProtKB-UniRule"/>
</dbReference>
<feature type="domain" description="Flavodoxin-like fold" evidence="7">
    <location>
        <begin position="4"/>
        <end position="196"/>
    </location>
</feature>
<dbReference type="EC" id="1.7.1.17" evidence="6"/>
<evidence type="ECO:0000256" key="4">
    <source>
        <dbReference type="ARBA" id="ARBA00023027"/>
    </source>
</evidence>
<feature type="binding site" evidence="6">
    <location>
        <begin position="96"/>
        <end position="99"/>
    </location>
    <ligand>
        <name>FMN</name>
        <dbReference type="ChEBI" id="CHEBI:58210"/>
    </ligand>
</feature>
<comment type="caution">
    <text evidence="8">The sequence shown here is derived from an EMBL/GenBank/DDBJ whole genome shotgun (WGS) entry which is preliminary data.</text>
</comment>
<gene>
    <name evidence="6" type="primary">azoR</name>
    <name evidence="8" type="ORF">MARLIPOL_14435</name>
</gene>
<evidence type="ECO:0000256" key="5">
    <source>
        <dbReference type="ARBA" id="ARBA00048542"/>
    </source>
</evidence>
<accession>R8AY19</accession>
<keyword evidence="2 6" id="KW-0288">FMN</keyword>
<evidence type="ECO:0000313" key="9">
    <source>
        <dbReference type="Proteomes" id="UP000016540"/>
    </source>
</evidence>
<comment type="caution">
    <text evidence="6">Lacks conserved residue(s) required for the propagation of feature annotation.</text>
</comment>
<dbReference type="EC" id="1.6.5.-" evidence="6"/>
<keyword evidence="1 6" id="KW-0285">Flavoprotein</keyword>
<dbReference type="Pfam" id="PF02525">
    <property type="entry name" value="Flavodoxin_2"/>
    <property type="match status" value="1"/>
</dbReference>
<comment type="catalytic activity">
    <reaction evidence="5">
        <text>N,N-dimethyl-1,4-phenylenediamine + anthranilate + 2 NAD(+) = 2-(4-dimethylaminophenyl)diazenylbenzoate + 2 NADH + 2 H(+)</text>
        <dbReference type="Rhea" id="RHEA:55872"/>
        <dbReference type="ChEBI" id="CHEBI:15378"/>
        <dbReference type="ChEBI" id="CHEBI:15783"/>
        <dbReference type="ChEBI" id="CHEBI:16567"/>
        <dbReference type="ChEBI" id="CHEBI:57540"/>
        <dbReference type="ChEBI" id="CHEBI:57945"/>
        <dbReference type="ChEBI" id="CHEBI:71579"/>
        <dbReference type="EC" id="1.7.1.17"/>
    </reaction>
    <physiologicalReaction direction="right-to-left" evidence="5">
        <dbReference type="Rhea" id="RHEA:55874"/>
    </physiologicalReaction>
</comment>
<dbReference type="SUPFAM" id="SSF52218">
    <property type="entry name" value="Flavoproteins"/>
    <property type="match status" value="1"/>
</dbReference>
<evidence type="ECO:0000259" key="7">
    <source>
        <dbReference type="Pfam" id="PF02525"/>
    </source>
</evidence>
<dbReference type="GO" id="GO:0016652">
    <property type="term" value="F:oxidoreductase activity, acting on NAD(P)H as acceptor"/>
    <property type="evidence" value="ECO:0007669"/>
    <property type="project" value="UniProtKB-UniRule"/>
</dbReference>
<dbReference type="RefSeq" id="WP_012139028.1">
    <property type="nucleotide sequence ID" value="NZ_KE007327.1"/>
</dbReference>
<dbReference type="Proteomes" id="UP000016540">
    <property type="component" value="Unassembled WGS sequence"/>
</dbReference>
<dbReference type="Gene3D" id="3.40.50.360">
    <property type="match status" value="1"/>
</dbReference>
<dbReference type="GO" id="GO:0016655">
    <property type="term" value="F:oxidoreductase activity, acting on NAD(P)H, quinone or similar compound as acceptor"/>
    <property type="evidence" value="ECO:0007669"/>
    <property type="project" value="InterPro"/>
</dbReference>
<feature type="binding site" evidence="6">
    <location>
        <position position="10"/>
    </location>
    <ligand>
        <name>FMN</name>
        <dbReference type="ChEBI" id="CHEBI:58210"/>
    </ligand>
</feature>
<keyword evidence="9" id="KW-1185">Reference proteome</keyword>
<dbReference type="EMBL" id="ASAD01000017">
    <property type="protein sequence ID" value="EON91228.1"/>
    <property type="molecule type" value="Genomic_DNA"/>
</dbReference>